<dbReference type="EMBL" id="JAZDUA010000245">
    <property type="protein sequence ID" value="KAK7863036.1"/>
    <property type="molecule type" value="Genomic_DNA"/>
</dbReference>
<comment type="subcellular location">
    <subcellularLocation>
        <location evidence="1">Cell junction</location>
        <location evidence="1">Gap junction</location>
    </subcellularLocation>
    <subcellularLocation>
        <location evidence="2 12">Cell membrane</location>
        <topology evidence="2 12">Multi-pass membrane protein</topology>
    </subcellularLocation>
</comment>
<keyword evidence="5 12" id="KW-0812">Transmembrane</keyword>
<comment type="function">
    <text evidence="12">Structural component of the gap junctions.</text>
</comment>
<dbReference type="Pfam" id="PF00876">
    <property type="entry name" value="Innexin"/>
    <property type="match status" value="1"/>
</dbReference>
<evidence type="ECO:0000256" key="8">
    <source>
        <dbReference type="ARBA" id="ARBA00022989"/>
    </source>
</evidence>
<keyword evidence="6" id="KW-0303">Gap junction</keyword>
<dbReference type="GO" id="GO:0007602">
    <property type="term" value="P:phototransduction"/>
    <property type="evidence" value="ECO:0007669"/>
    <property type="project" value="TreeGrafter"/>
</dbReference>
<name>A0AAN9VHQ8_9ORTH</name>
<evidence type="ECO:0000256" key="1">
    <source>
        <dbReference type="ARBA" id="ARBA00004610"/>
    </source>
</evidence>
<dbReference type="PROSITE" id="PS51013">
    <property type="entry name" value="PANNEXIN"/>
    <property type="match status" value="1"/>
</dbReference>
<keyword evidence="14" id="KW-1185">Reference proteome</keyword>
<keyword evidence="8 12" id="KW-1133">Transmembrane helix</keyword>
<evidence type="ECO:0000256" key="11">
    <source>
        <dbReference type="ARBA" id="ARBA00023303"/>
    </source>
</evidence>
<keyword evidence="9 12" id="KW-0406">Ion transport</keyword>
<reference evidence="13 14" key="1">
    <citation type="submission" date="2024-03" db="EMBL/GenBank/DDBJ databases">
        <title>The genome assembly and annotation of the cricket Gryllus longicercus Weissman &amp; Gray.</title>
        <authorList>
            <person name="Szrajer S."/>
            <person name="Gray D."/>
            <person name="Ylla G."/>
        </authorList>
    </citation>
    <scope>NUCLEOTIDE SEQUENCE [LARGE SCALE GENOMIC DNA]</scope>
    <source>
        <strain evidence="13">DAG 2021-001</strain>
        <tissue evidence="13">Whole body minus gut</tissue>
    </source>
</reference>
<accession>A0AAN9VHQ8</accession>
<keyword evidence="10 12" id="KW-0472">Membrane</keyword>
<evidence type="ECO:0000256" key="3">
    <source>
        <dbReference type="ARBA" id="ARBA00022448"/>
    </source>
</evidence>
<gene>
    <name evidence="12" type="primary">inx</name>
    <name evidence="13" type="ORF">R5R35_010778</name>
</gene>
<dbReference type="GO" id="GO:0034220">
    <property type="term" value="P:monoatomic ion transmembrane transport"/>
    <property type="evidence" value="ECO:0007669"/>
    <property type="project" value="UniProtKB-KW"/>
</dbReference>
<keyword evidence="3 12" id="KW-0813">Transport</keyword>
<evidence type="ECO:0000256" key="9">
    <source>
        <dbReference type="ARBA" id="ARBA00023065"/>
    </source>
</evidence>
<evidence type="ECO:0000256" key="6">
    <source>
        <dbReference type="ARBA" id="ARBA00022868"/>
    </source>
</evidence>
<dbReference type="PANTHER" id="PTHR11893">
    <property type="entry name" value="INNEXIN"/>
    <property type="match status" value="1"/>
</dbReference>
<dbReference type="AlphaFoldDB" id="A0AAN9VHQ8"/>
<keyword evidence="11 12" id="KW-0407">Ion channel</keyword>
<evidence type="ECO:0000256" key="12">
    <source>
        <dbReference type="RuleBase" id="RU010713"/>
    </source>
</evidence>
<protein>
    <recommendedName>
        <fullName evidence="12">Innexin</fullName>
    </recommendedName>
</protein>
<evidence type="ECO:0000256" key="7">
    <source>
        <dbReference type="ARBA" id="ARBA00022949"/>
    </source>
</evidence>
<evidence type="ECO:0000313" key="13">
    <source>
        <dbReference type="EMBL" id="KAK7863036.1"/>
    </source>
</evidence>
<dbReference type="Proteomes" id="UP001378592">
    <property type="component" value="Unassembled WGS sequence"/>
</dbReference>
<evidence type="ECO:0000313" key="14">
    <source>
        <dbReference type="Proteomes" id="UP001378592"/>
    </source>
</evidence>
<dbReference type="GO" id="GO:0005921">
    <property type="term" value="C:gap junction"/>
    <property type="evidence" value="ECO:0007669"/>
    <property type="project" value="UniProtKB-SubCell"/>
</dbReference>
<comment type="caution">
    <text evidence="12">Lacks conserved residue(s) required for the propagation of feature annotation.</text>
</comment>
<comment type="caution">
    <text evidence="13">The sequence shown here is derived from an EMBL/GenBank/DDBJ whole genome shotgun (WGS) entry which is preliminary data.</text>
</comment>
<dbReference type="PANTHER" id="PTHR11893:SF41">
    <property type="entry name" value="INNEXIN INX2"/>
    <property type="match status" value="1"/>
</dbReference>
<proteinExistence type="inferred from homology"/>
<dbReference type="InterPro" id="IPR000990">
    <property type="entry name" value="Innexin"/>
</dbReference>
<evidence type="ECO:0000256" key="10">
    <source>
        <dbReference type="ARBA" id="ARBA00023136"/>
    </source>
</evidence>
<evidence type="ECO:0000256" key="2">
    <source>
        <dbReference type="ARBA" id="ARBA00004651"/>
    </source>
</evidence>
<dbReference type="GO" id="GO:0005243">
    <property type="term" value="F:gap junction channel activity"/>
    <property type="evidence" value="ECO:0007669"/>
    <property type="project" value="TreeGrafter"/>
</dbReference>
<organism evidence="13 14">
    <name type="scientific">Gryllus longicercus</name>
    <dbReference type="NCBI Taxonomy" id="2509291"/>
    <lineage>
        <taxon>Eukaryota</taxon>
        <taxon>Metazoa</taxon>
        <taxon>Ecdysozoa</taxon>
        <taxon>Arthropoda</taxon>
        <taxon>Hexapoda</taxon>
        <taxon>Insecta</taxon>
        <taxon>Pterygota</taxon>
        <taxon>Neoptera</taxon>
        <taxon>Polyneoptera</taxon>
        <taxon>Orthoptera</taxon>
        <taxon>Ensifera</taxon>
        <taxon>Gryllidea</taxon>
        <taxon>Grylloidea</taxon>
        <taxon>Gryllidae</taxon>
        <taxon>Gryllinae</taxon>
        <taxon>Gryllus</taxon>
    </lineage>
</organism>
<sequence>MFDLFSSVRVLLKLDRVCHDNNVFRLHYKATSIMLVVFSLLVTSKQYFGDPIECVLGKDAVPSRKAVNSYCWIHSTFTVLRHQGGTIGRDVSHPGVAQHIPGQDEVIHHRYYQWVCFTLFFQAILFSVPHQLWKIWEGGRLRMLSVDLGEPLVGSSAWSEERKKVLTSYLLQARGLTHNFYAIRFATCELLNLVNVVVQIYFLDVFLGGSFSTYGPAVFVSRDKIMDPMNRVFPKVTKCLFHYYGPSGTIQVLDSLCVLSLNVVNEKIFLVLWFWYVFLTGLSTMAIMYRMVVMVSTTVRIYLLMAQVRFMPRGKLSALVKNVSYGDWFFLRQLGKNLNPIVFRELLINLECQLNEKEIL</sequence>
<keyword evidence="4" id="KW-1003">Cell membrane</keyword>
<evidence type="ECO:0000256" key="5">
    <source>
        <dbReference type="ARBA" id="ARBA00022692"/>
    </source>
</evidence>
<keyword evidence="7" id="KW-0965">Cell junction</keyword>
<dbReference type="GO" id="GO:0005886">
    <property type="term" value="C:plasma membrane"/>
    <property type="evidence" value="ECO:0007669"/>
    <property type="project" value="UniProtKB-SubCell"/>
</dbReference>
<comment type="similarity">
    <text evidence="12">Belongs to the pannexin family.</text>
</comment>
<evidence type="ECO:0000256" key="4">
    <source>
        <dbReference type="ARBA" id="ARBA00022475"/>
    </source>
</evidence>
<feature type="transmembrane region" description="Helical" evidence="12">
    <location>
        <begin position="273"/>
        <end position="303"/>
    </location>
</feature>
<dbReference type="PRINTS" id="PR01262">
    <property type="entry name" value="INNEXIN"/>
</dbReference>